<organism evidence="1 2">
    <name type="scientific">Caerostris extrusa</name>
    <name type="common">Bark spider</name>
    <name type="synonym">Caerostris bankana</name>
    <dbReference type="NCBI Taxonomy" id="172846"/>
    <lineage>
        <taxon>Eukaryota</taxon>
        <taxon>Metazoa</taxon>
        <taxon>Ecdysozoa</taxon>
        <taxon>Arthropoda</taxon>
        <taxon>Chelicerata</taxon>
        <taxon>Arachnida</taxon>
        <taxon>Araneae</taxon>
        <taxon>Araneomorphae</taxon>
        <taxon>Entelegynae</taxon>
        <taxon>Araneoidea</taxon>
        <taxon>Araneidae</taxon>
        <taxon>Caerostris</taxon>
    </lineage>
</organism>
<proteinExistence type="predicted"/>
<protein>
    <submittedName>
        <fullName evidence="1">Uncharacterized protein</fullName>
    </submittedName>
</protein>
<dbReference type="Proteomes" id="UP001054945">
    <property type="component" value="Unassembled WGS sequence"/>
</dbReference>
<keyword evidence="2" id="KW-1185">Reference proteome</keyword>
<dbReference type="EMBL" id="BPLR01012623">
    <property type="protein sequence ID" value="GIY55259.1"/>
    <property type="molecule type" value="Genomic_DNA"/>
</dbReference>
<sequence length="117" mass="13343">MGEPKAITNSTPYQRTLIETLERFEKVIFGERLRTGIASNPSGVEADTGPPKNPLYNNFPFDKRSDFELYFLSTEIQCHLYHIVAGSIKMETVNKNNYNNVWKTTKVEGKVKKMLVG</sequence>
<gene>
    <name evidence="1" type="ORF">CEXT_774591</name>
</gene>
<evidence type="ECO:0000313" key="1">
    <source>
        <dbReference type="EMBL" id="GIY55259.1"/>
    </source>
</evidence>
<dbReference type="AlphaFoldDB" id="A0AAV4UBU0"/>
<accession>A0AAV4UBU0</accession>
<evidence type="ECO:0000313" key="2">
    <source>
        <dbReference type="Proteomes" id="UP001054945"/>
    </source>
</evidence>
<name>A0AAV4UBU0_CAEEX</name>
<comment type="caution">
    <text evidence="1">The sequence shown here is derived from an EMBL/GenBank/DDBJ whole genome shotgun (WGS) entry which is preliminary data.</text>
</comment>
<reference evidence="1 2" key="1">
    <citation type="submission" date="2021-06" db="EMBL/GenBank/DDBJ databases">
        <title>Caerostris extrusa draft genome.</title>
        <authorList>
            <person name="Kono N."/>
            <person name="Arakawa K."/>
        </authorList>
    </citation>
    <scope>NUCLEOTIDE SEQUENCE [LARGE SCALE GENOMIC DNA]</scope>
</reference>